<proteinExistence type="predicted"/>
<keyword evidence="2" id="KW-1185">Reference proteome</keyword>
<evidence type="ECO:0000313" key="2">
    <source>
        <dbReference type="Proteomes" id="UP000440096"/>
    </source>
</evidence>
<dbReference type="OrthoDB" id="9895317at2"/>
<gene>
    <name evidence="1" type="ORF">GKO32_17840</name>
</gene>
<dbReference type="RefSeq" id="WP_154758013.1">
    <property type="nucleotide sequence ID" value="NZ_WMBA01000026.1"/>
</dbReference>
<accession>A0A6N7YV50</accession>
<dbReference type="AlphaFoldDB" id="A0A6N7YV50"/>
<name>A0A6N7YV50_9PSEU</name>
<evidence type="ECO:0000313" key="1">
    <source>
        <dbReference type="EMBL" id="MTD55822.1"/>
    </source>
</evidence>
<comment type="caution">
    <text evidence="1">The sequence shown here is derived from an EMBL/GenBank/DDBJ whole genome shotgun (WGS) entry which is preliminary data.</text>
</comment>
<organism evidence="1 2">
    <name type="scientific">Amycolatopsis pithecellobii</name>
    <dbReference type="NCBI Taxonomy" id="664692"/>
    <lineage>
        <taxon>Bacteria</taxon>
        <taxon>Bacillati</taxon>
        <taxon>Actinomycetota</taxon>
        <taxon>Actinomycetes</taxon>
        <taxon>Pseudonocardiales</taxon>
        <taxon>Pseudonocardiaceae</taxon>
        <taxon>Amycolatopsis</taxon>
    </lineage>
</organism>
<reference evidence="1 2" key="1">
    <citation type="submission" date="2019-11" db="EMBL/GenBank/DDBJ databases">
        <title>Draft genome of Amycolatopsis RM579.</title>
        <authorList>
            <person name="Duangmal K."/>
            <person name="Mingma R."/>
        </authorList>
    </citation>
    <scope>NUCLEOTIDE SEQUENCE [LARGE SCALE GENOMIC DNA]</scope>
    <source>
        <strain evidence="1 2">RM579</strain>
    </source>
</reference>
<dbReference type="Proteomes" id="UP000440096">
    <property type="component" value="Unassembled WGS sequence"/>
</dbReference>
<sequence>MKGRQMQDWPGEDPLGEIEEIVAEAIAMSLFDNGRALDTAKWLDRCVDRLAPGVAFQPSPDAREMYVDLMMGLALTAESLRARTQSDQITADQNELTASRCLDRVRIEELVFAADFRFPEGGIWG</sequence>
<protein>
    <submittedName>
        <fullName evidence="1">Uncharacterized protein</fullName>
    </submittedName>
</protein>
<dbReference type="EMBL" id="WMBA01000026">
    <property type="protein sequence ID" value="MTD55822.1"/>
    <property type="molecule type" value="Genomic_DNA"/>
</dbReference>